<evidence type="ECO:0000259" key="6">
    <source>
        <dbReference type="PROSITE" id="PS50832"/>
    </source>
</evidence>
<name>A0A841H0G6_9BACT</name>
<protein>
    <recommendedName>
        <fullName evidence="4 5">Translation initiation factor IF-1</fullName>
    </recommendedName>
</protein>
<dbReference type="InterPro" id="IPR004368">
    <property type="entry name" value="TIF_IF1"/>
</dbReference>
<keyword evidence="4" id="KW-0963">Cytoplasm</keyword>
<dbReference type="Proteomes" id="UP000582837">
    <property type="component" value="Unassembled WGS sequence"/>
</dbReference>
<dbReference type="GO" id="GO:0019843">
    <property type="term" value="F:rRNA binding"/>
    <property type="evidence" value="ECO:0007669"/>
    <property type="project" value="UniProtKB-UniRule"/>
</dbReference>
<evidence type="ECO:0000313" key="8">
    <source>
        <dbReference type="Proteomes" id="UP000582837"/>
    </source>
</evidence>
<organism evidence="7 8">
    <name type="scientific">Longimicrobium terrae</name>
    <dbReference type="NCBI Taxonomy" id="1639882"/>
    <lineage>
        <taxon>Bacteria</taxon>
        <taxon>Pseudomonadati</taxon>
        <taxon>Gemmatimonadota</taxon>
        <taxon>Longimicrobiia</taxon>
        <taxon>Longimicrobiales</taxon>
        <taxon>Longimicrobiaceae</taxon>
        <taxon>Longimicrobium</taxon>
    </lineage>
</organism>
<dbReference type="SMART" id="SM00316">
    <property type="entry name" value="S1"/>
    <property type="match status" value="1"/>
</dbReference>
<dbReference type="EMBL" id="JACHIA010000009">
    <property type="protein sequence ID" value="MBB6071497.1"/>
    <property type="molecule type" value="Genomic_DNA"/>
</dbReference>
<dbReference type="GO" id="GO:0043022">
    <property type="term" value="F:ribosome binding"/>
    <property type="evidence" value="ECO:0007669"/>
    <property type="project" value="UniProtKB-UniRule"/>
</dbReference>
<dbReference type="GO" id="GO:0003743">
    <property type="term" value="F:translation initiation factor activity"/>
    <property type="evidence" value="ECO:0007669"/>
    <property type="project" value="UniProtKB-UniRule"/>
</dbReference>
<keyword evidence="3 4" id="KW-0648">Protein biosynthesis</keyword>
<keyword evidence="4" id="KW-0694">RNA-binding</keyword>
<dbReference type="PROSITE" id="PS50832">
    <property type="entry name" value="S1_IF1_TYPE"/>
    <property type="match status" value="1"/>
</dbReference>
<dbReference type="HAMAP" id="MF_00075">
    <property type="entry name" value="IF_1"/>
    <property type="match status" value="1"/>
</dbReference>
<dbReference type="Gene3D" id="2.40.50.140">
    <property type="entry name" value="Nucleic acid-binding proteins"/>
    <property type="match status" value="1"/>
</dbReference>
<dbReference type="PANTHER" id="PTHR33370">
    <property type="entry name" value="TRANSLATION INITIATION FACTOR IF-1, CHLOROPLASTIC"/>
    <property type="match status" value="1"/>
</dbReference>
<dbReference type="RefSeq" id="WP_170035002.1">
    <property type="nucleotide sequence ID" value="NZ_JABDTL010000001.1"/>
</dbReference>
<dbReference type="InterPro" id="IPR012340">
    <property type="entry name" value="NA-bd_OB-fold"/>
</dbReference>
<comment type="function">
    <text evidence="4">One of the essential components for the initiation of protein synthesis. Stabilizes the binding of IF-2 and IF-3 on the 30S subunit to which N-formylmethionyl-tRNA(fMet) subsequently binds. Helps modulate mRNA selection, yielding the 30S pre-initiation complex (PIC). Upon addition of the 50S ribosomal subunit IF-1, IF-2 and IF-3 are released leaving the mature 70S translation initiation complex.</text>
</comment>
<dbReference type="NCBIfam" id="TIGR00008">
    <property type="entry name" value="infA"/>
    <property type="match status" value="1"/>
</dbReference>
<dbReference type="SUPFAM" id="SSF50249">
    <property type="entry name" value="Nucleic acid-binding proteins"/>
    <property type="match status" value="1"/>
</dbReference>
<dbReference type="AlphaFoldDB" id="A0A841H0G6"/>
<sequence>MAKEEGIVVDGHVTEVLPDRKYRVKLENGHIVLAYGAGKMTKFKIRVMVGDRVTLSLSPYDLTRGRITYRHKA</sequence>
<evidence type="ECO:0000256" key="5">
    <source>
        <dbReference type="NCBIfam" id="TIGR00008"/>
    </source>
</evidence>
<reference evidence="7 8" key="1">
    <citation type="submission" date="2020-08" db="EMBL/GenBank/DDBJ databases">
        <title>Genomic Encyclopedia of Type Strains, Phase IV (KMG-IV): sequencing the most valuable type-strain genomes for metagenomic binning, comparative biology and taxonomic classification.</title>
        <authorList>
            <person name="Goeker M."/>
        </authorList>
    </citation>
    <scope>NUCLEOTIDE SEQUENCE [LARGE SCALE GENOMIC DNA]</scope>
    <source>
        <strain evidence="7 8">DSM 29007</strain>
    </source>
</reference>
<gene>
    <name evidence="4" type="primary">infA</name>
    <name evidence="7" type="ORF">HNQ61_003125</name>
</gene>
<feature type="domain" description="S1-like" evidence="6">
    <location>
        <begin position="1"/>
        <end position="72"/>
    </location>
</feature>
<dbReference type="InterPro" id="IPR003029">
    <property type="entry name" value="S1_domain"/>
</dbReference>
<evidence type="ECO:0000256" key="1">
    <source>
        <dbReference type="ARBA" id="ARBA00010939"/>
    </source>
</evidence>
<comment type="caution">
    <text evidence="7">The sequence shown here is derived from an EMBL/GenBank/DDBJ whole genome shotgun (WGS) entry which is preliminary data.</text>
</comment>
<keyword evidence="8" id="KW-1185">Reference proteome</keyword>
<dbReference type="GO" id="GO:0005829">
    <property type="term" value="C:cytosol"/>
    <property type="evidence" value="ECO:0007669"/>
    <property type="project" value="TreeGrafter"/>
</dbReference>
<comment type="similarity">
    <text evidence="1 4">Belongs to the IF-1 family.</text>
</comment>
<evidence type="ECO:0000256" key="4">
    <source>
        <dbReference type="HAMAP-Rule" id="MF_00075"/>
    </source>
</evidence>
<dbReference type="CDD" id="cd04451">
    <property type="entry name" value="S1_IF1"/>
    <property type="match status" value="1"/>
</dbReference>
<accession>A0A841H0G6</accession>
<dbReference type="Pfam" id="PF01176">
    <property type="entry name" value="eIF-1a"/>
    <property type="match status" value="1"/>
</dbReference>
<dbReference type="InterPro" id="IPR006196">
    <property type="entry name" value="RNA-binding_domain_S1_IF1"/>
</dbReference>
<evidence type="ECO:0000256" key="2">
    <source>
        <dbReference type="ARBA" id="ARBA00022540"/>
    </source>
</evidence>
<evidence type="ECO:0000256" key="3">
    <source>
        <dbReference type="ARBA" id="ARBA00022917"/>
    </source>
</evidence>
<comment type="subunit">
    <text evidence="4">Component of the 30S ribosomal translation pre-initiation complex which assembles on the 30S ribosome in the order IF-2 and IF-3, IF-1 and N-formylmethionyl-tRNA(fMet); mRNA recruitment can occur at any time during PIC assembly.</text>
</comment>
<keyword evidence="2 4" id="KW-0396">Initiation factor</keyword>
<comment type="subcellular location">
    <subcellularLocation>
        <location evidence="4">Cytoplasm</location>
    </subcellularLocation>
</comment>
<dbReference type="PANTHER" id="PTHR33370:SF1">
    <property type="entry name" value="TRANSLATION INITIATION FACTOR IF-1, CHLOROPLASTIC"/>
    <property type="match status" value="1"/>
</dbReference>
<keyword evidence="4" id="KW-0699">rRNA-binding</keyword>
<proteinExistence type="inferred from homology"/>
<dbReference type="FunFam" id="2.40.50.140:FF:000002">
    <property type="entry name" value="Translation initiation factor IF-1"/>
    <property type="match status" value="1"/>
</dbReference>
<evidence type="ECO:0000313" key="7">
    <source>
        <dbReference type="EMBL" id="MBB6071497.1"/>
    </source>
</evidence>